<dbReference type="OrthoDB" id="9768177at2"/>
<organism evidence="9 10">
    <name type="scientific">Sphingobacterium humi</name>
    <dbReference type="NCBI Taxonomy" id="1796905"/>
    <lineage>
        <taxon>Bacteria</taxon>
        <taxon>Pseudomonadati</taxon>
        <taxon>Bacteroidota</taxon>
        <taxon>Sphingobacteriia</taxon>
        <taxon>Sphingobacteriales</taxon>
        <taxon>Sphingobacteriaceae</taxon>
        <taxon>Sphingobacterium</taxon>
    </lineage>
</organism>
<dbReference type="Pfam" id="PF13715">
    <property type="entry name" value="CarbopepD_reg_2"/>
    <property type="match status" value="1"/>
</dbReference>
<dbReference type="InterPro" id="IPR011662">
    <property type="entry name" value="Secretin/TonB_short_N"/>
</dbReference>
<keyword evidence="6 7" id="KW-0998">Cell outer membrane</keyword>
<dbReference type="Gene3D" id="2.40.170.20">
    <property type="entry name" value="TonB-dependent receptor, beta-barrel domain"/>
    <property type="match status" value="1"/>
</dbReference>
<reference evidence="9 10" key="1">
    <citation type="submission" date="2019-12" db="EMBL/GenBank/DDBJ databases">
        <authorList>
            <person name="Dong K."/>
        </authorList>
    </citation>
    <scope>NUCLEOTIDE SEQUENCE [LARGE SCALE GENOMIC DNA]</scope>
    <source>
        <strain evidence="9 10">JCM 31225</strain>
    </source>
</reference>
<sequence>MKFNIFTPVVRTCAAFLFSKRRIRVSSTFVLMLCALHPSLGLGQHINLNRQNISINDALMEFKKQSNVSILYNDASIGQFKVKAINLKNASIQQAMDNLLQNTAFEYKLTAENSILIKRKANQPVNAPKLQQQDSLKGTVVDDKNKPLEGVTVSLSTGKASTTTDRAGHFSIASAKDDVLQVSYVGFTKKMQHAQIGKPITIQLQPLENLVDEVVVIGYGEVKKKDLTGSVSVVNVEDLQNIPVPRVDQMLQGRIAGAEIVSSSGEPGAGTSIRIRGTRSISATNEPLYVVDGVMDAITSLNDMNPDDIASIQVLKDASSTAIYGSRGSNGVILITTKKGTPGKNDVAIRADFGYSELPRFLDLMNAQEFAELQNDRYYFASVANQTKPIESYPYPDPESLGEGTNWTDVVSRKAPYQNYTLTSAGGSDKTRYYFSGNFNNNQGIIQASGLLRYQARLNLDHTFSNKFKGGFRFNYSYLDHELNKVDIGTQTLWYRSTIFLAPTIPVYKEDGSLNDWNSQWYTGTLFDSPLANVLLKRIDQVKKTTSPMMFMEYEPLKGLKFKTQFSFYDYNRFDDTFYPSTLPSRLSNNTGAYASKRSYTANNWLNENTMSYAAKRDKHVYDALYGFTIQKNWYNNLQASGDGYFIDEINTNDLSAVPSKEMLNVASNFENRTRVSHLGRLNYQYNSTYYLTLTGRADAGSNFAKNHKWAFFPSAAFKWNMKNESWLKNTNWLNELGLRLSTGASGNDAIATYQSLDRISSSMGGYIFDGVIPVSYFPARINNEDLTWEKTVTYNAGLDFAILNRKLTFTLDAYMSKTSDLLLTVQLPHHGGFPTRLMNLGKTENKGVELTVESQNINRKDFSWNSTFTIAHNKQNVVDIGVFDRVPTYENPYGSRYMMYGYVAGKPLNALWGMQYAGVWKNKEEIEANKVDKQFVSASTAYYQPGRQRYIDQNNDGILDNNDLVYLGNADPIVYGGLQNSFRYKKLYVNIFFNYNLGGKIYNPTELFMGTGTYLSNQYRYMVNAWHPVRNPDSDYPRADSKDDIPNDRFVYDATFLRLKNVTVSYVFDLKKLTNNKISSVTASISGNNLFLWKEYNGYDPEVSTDSGSSTIRRMDNGAYPNSRTVIGSLNLKF</sequence>
<evidence type="ECO:0000256" key="3">
    <source>
        <dbReference type="ARBA" id="ARBA00022452"/>
    </source>
</evidence>
<protein>
    <submittedName>
        <fullName evidence="9">SusC/RagA family TonB-linked outer membrane protein</fullName>
    </submittedName>
</protein>
<dbReference type="InterPro" id="IPR036942">
    <property type="entry name" value="Beta-barrel_TonB_sf"/>
</dbReference>
<dbReference type="Gene3D" id="2.60.40.1120">
    <property type="entry name" value="Carboxypeptidase-like, regulatory domain"/>
    <property type="match status" value="1"/>
</dbReference>
<comment type="similarity">
    <text evidence="7">Belongs to the TonB-dependent receptor family.</text>
</comment>
<name>A0A6N8L0R2_9SPHI</name>
<dbReference type="InterPro" id="IPR039426">
    <property type="entry name" value="TonB-dep_rcpt-like"/>
</dbReference>
<dbReference type="Pfam" id="PF07715">
    <property type="entry name" value="Plug"/>
    <property type="match status" value="1"/>
</dbReference>
<dbReference type="Gene3D" id="2.170.130.10">
    <property type="entry name" value="TonB-dependent receptor, plug domain"/>
    <property type="match status" value="1"/>
</dbReference>
<comment type="caution">
    <text evidence="9">The sequence shown here is derived from an EMBL/GenBank/DDBJ whole genome shotgun (WGS) entry which is preliminary data.</text>
</comment>
<keyword evidence="10" id="KW-1185">Reference proteome</keyword>
<dbReference type="GO" id="GO:0009279">
    <property type="term" value="C:cell outer membrane"/>
    <property type="evidence" value="ECO:0007669"/>
    <property type="project" value="UniProtKB-SubCell"/>
</dbReference>
<dbReference type="InterPro" id="IPR037066">
    <property type="entry name" value="Plug_dom_sf"/>
</dbReference>
<keyword evidence="5 7" id="KW-0472">Membrane</keyword>
<dbReference type="RefSeq" id="WP_160369385.1">
    <property type="nucleotide sequence ID" value="NZ_WSQA01000008.1"/>
</dbReference>
<feature type="domain" description="Secretin/TonB short N-terminal" evidence="8">
    <location>
        <begin position="68"/>
        <end position="120"/>
    </location>
</feature>
<dbReference type="NCBIfam" id="TIGR04056">
    <property type="entry name" value="OMP_RagA_SusC"/>
    <property type="match status" value="1"/>
</dbReference>
<evidence type="ECO:0000256" key="5">
    <source>
        <dbReference type="ARBA" id="ARBA00023136"/>
    </source>
</evidence>
<dbReference type="Proteomes" id="UP000435036">
    <property type="component" value="Unassembled WGS sequence"/>
</dbReference>
<dbReference type="PROSITE" id="PS52016">
    <property type="entry name" value="TONB_DEPENDENT_REC_3"/>
    <property type="match status" value="1"/>
</dbReference>
<proteinExistence type="inferred from homology"/>
<keyword evidence="4 7" id="KW-0812">Transmembrane</keyword>
<dbReference type="SMART" id="SM00965">
    <property type="entry name" value="STN"/>
    <property type="match status" value="1"/>
</dbReference>
<accession>A0A6N8L0R2</accession>
<keyword evidence="2 7" id="KW-0813">Transport</keyword>
<dbReference type="Gene3D" id="3.55.50.30">
    <property type="match status" value="1"/>
</dbReference>
<dbReference type="SUPFAM" id="SSF56935">
    <property type="entry name" value="Porins"/>
    <property type="match status" value="1"/>
</dbReference>
<dbReference type="SUPFAM" id="SSF49464">
    <property type="entry name" value="Carboxypeptidase regulatory domain-like"/>
    <property type="match status" value="1"/>
</dbReference>
<gene>
    <name evidence="9" type="ORF">GQF63_11515</name>
</gene>
<dbReference type="Pfam" id="PF07660">
    <property type="entry name" value="STN"/>
    <property type="match status" value="1"/>
</dbReference>
<evidence type="ECO:0000313" key="10">
    <source>
        <dbReference type="Proteomes" id="UP000435036"/>
    </source>
</evidence>
<evidence type="ECO:0000313" key="9">
    <source>
        <dbReference type="EMBL" id="MVZ62654.1"/>
    </source>
</evidence>
<dbReference type="EMBL" id="WSQA01000008">
    <property type="protein sequence ID" value="MVZ62654.1"/>
    <property type="molecule type" value="Genomic_DNA"/>
</dbReference>
<dbReference type="InterPro" id="IPR012910">
    <property type="entry name" value="Plug_dom"/>
</dbReference>
<evidence type="ECO:0000256" key="6">
    <source>
        <dbReference type="ARBA" id="ARBA00023237"/>
    </source>
</evidence>
<evidence type="ECO:0000256" key="4">
    <source>
        <dbReference type="ARBA" id="ARBA00022692"/>
    </source>
</evidence>
<dbReference type="InterPro" id="IPR023996">
    <property type="entry name" value="TonB-dep_OMP_SusC/RagA"/>
</dbReference>
<dbReference type="InterPro" id="IPR023997">
    <property type="entry name" value="TonB-dep_OMP_SusC/RagA_CS"/>
</dbReference>
<evidence type="ECO:0000256" key="7">
    <source>
        <dbReference type="PROSITE-ProRule" id="PRU01360"/>
    </source>
</evidence>
<dbReference type="FunFam" id="2.170.130.10:FF:000008">
    <property type="entry name" value="SusC/RagA family TonB-linked outer membrane protein"/>
    <property type="match status" value="1"/>
</dbReference>
<evidence type="ECO:0000259" key="8">
    <source>
        <dbReference type="SMART" id="SM00965"/>
    </source>
</evidence>
<dbReference type="NCBIfam" id="TIGR04057">
    <property type="entry name" value="SusC_RagA_signa"/>
    <property type="match status" value="1"/>
</dbReference>
<comment type="subcellular location">
    <subcellularLocation>
        <location evidence="1 7">Cell outer membrane</location>
        <topology evidence="1 7">Multi-pass membrane protein</topology>
    </subcellularLocation>
</comment>
<dbReference type="InterPro" id="IPR008969">
    <property type="entry name" value="CarboxyPept-like_regulatory"/>
</dbReference>
<keyword evidence="3 7" id="KW-1134">Transmembrane beta strand</keyword>
<evidence type="ECO:0000256" key="2">
    <source>
        <dbReference type="ARBA" id="ARBA00022448"/>
    </source>
</evidence>
<evidence type="ECO:0000256" key="1">
    <source>
        <dbReference type="ARBA" id="ARBA00004571"/>
    </source>
</evidence>
<dbReference type="AlphaFoldDB" id="A0A6N8L0R2"/>